<proteinExistence type="predicted"/>
<organism evidence="2 3">
    <name type="scientific">Candidatus Ruthenibacterium avium</name>
    <dbReference type="NCBI Taxonomy" id="2838751"/>
    <lineage>
        <taxon>Bacteria</taxon>
        <taxon>Bacillati</taxon>
        <taxon>Bacillota</taxon>
        <taxon>Clostridia</taxon>
        <taxon>Eubacteriales</taxon>
        <taxon>Oscillospiraceae</taxon>
        <taxon>Ruthenibacterium</taxon>
    </lineage>
</organism>
<evidence type="ECO:0000259" key="1">
    <source>
        <dbReference type="Pfam" id="PF13320"/>
    </source>
</evidence>
<dbReference type="Proteomes" id="UP000824209">
    <property type="component" value="Unassembled WGS sequence"/>
</dbReference>
<sequence length="571" mass="64984">MAKTTCFIASSLEKVFPTKRPQALSGQVYAFPNTRAAVQLVYHAESGRQGGLMQSYFVKVEGAPCEAELSKVELIPSDFPCWEQFMQDEDYLTKEPGLFPDLLSPLKQPEIFPVPRQYRSLWVSFDLPENTKPGRYEVTIRLIPNQNIVLGNGAAWKNPDEDETEISTSFVLRVGKTVPDAQTLIHTEWFYADCLADHYGVKVFSEEHWNILERFVEMAATRHGVNMLLTPVFTPPLDTAVGTERPTVQLVGVNCLKGTYSFDFSKLRRWTAICRRCGISYLEISHLFTQWGAKATPKIEVNEDGVMVKKFGWHVSAKSPEYRRFLEAFLPALQAELADQGYDRDHVYYHISDEPNETQMEDYLAAKKQTEGLLEGCRVMDALSSLAFYRTGAVALPVPSNDHIQPFFDAGVENLWVYYCCAQGVDVPNRFFAMPSSRNRIMGALMYLYRIKGFLHWGYNYYYEQYSRGPLNPYAQTHSNFAFPSGDPYLVYPGKSGAPQSSIRAEVQNEALDDLRILQTLEKKIGREATCALLREVVPESPWTFKDYPRGETALLAIRKRIFEALENEIS</sequence>
<dbReference type="AlphaFoldDB" id="A0A9D2M346"/>
<accession>A0A9D2M346</accession>
<dbReference type="EMBL" id="DWYA01000049">
    <property type="protein sequence ID" value="HJB39779.1"/>
    <property type="molecule type" value="Genomic_DNA"/>
</dbReference>
<evidence type="ECO:0000313" key="3">
    <source>
        <dbReference type="Proteomes" id="UP000824209"/>
    </source>
</evidence>
<protein>
    <submittedName>
        <fullName evidence="2">DUF4091 domain-containing protein</fullName>
    </submittedName>
</protein>
<reference evidence="2" key="2">
    <citation type="submission" date="2021-04" db="EMBL/GenBank/DDBJ databases">
        <authorList>
            <person name="Gilroy R."/>
        </authorList>
    </citation>
    <scope>NUCLEOTIDE SEQUENCE</scope>
    <source>
        <strain evidence="2">ChiBcec8-14828</strain>
    </source>
</reference>
<dbReference type="Pfam" id="PF13320">
    <property type="entry name" value="GH123_cat"/>
    <property type="match status" value="1"/>
</dbReference>
<feature type="domain" description="Glycoside hydrolase 123 catalytic" evidence="1">
    <location>
        <begin position="189"/>
        <end position="521"/>
    </location>
</feature>
<evidence type="ECO:0000313" key="2">
    <source>
        <dbReference type="EMBL" id="HJB39779.1"/>
    </source>
</evidence>
<gene>
    <name evidence="2" type="ORF">H9943_05210</name>
</gene>
<name>A0A9D2M346_9FIRM</name>
<dbReference type="InterPro" id="IPR025150">
    <property type="entry name" value="GH123_cat"/>
</dbReference>
<comment type="caution">
    <text evidence="2">The sequence shown here is derived from an EMBL/GenBank/DDBJ whole genome shotgun (WGS) entry which is preliminary data.</text>
</comment>
<reference evidence="2" key="1">
    <citation type="journal article" date="2021" name="PeerJ">
        <title>Extensive microbial diversity within the chicken gut microbiome revealed by metagenomics and culture.</title>
        <authorList>
            <person name="Gilroy R."/>
            <person name="Ravi A."/>
            <person name="Getino M."/>
            <person name="Pursley I."/>
            <person name="Horton D.L."/>
            <person name="Alikhan N.F."/>
            <person name="Baker D."/>
            <person name="Gharbi K."/>
            <person name="Hall N."/>
            <person name="Watson M."/>
            <person name="Adriaenssens E.M."/>
            <person name="Foster-Nyarko E."/>
            <person name="Jarju S."/>
            <person name="Secka A."/>
            <person name="Antonio M."/>
            <person name="Oren A."/>
            <person name="Chaudhuri R.R."/>
            <person name="La Ragione R."/>
            <person name="Hildebrand F."/>
            <person name="Pallen M.J."/>
        </authorList>
    </citation>
    <scope>NUCLEOTIDE SEQUENCE</scope>
    <source>
        <strain evidence="2">ChiBcec8-14828</strain>
    </source>
</reference>